<accession>A0A017S100</accession>
<dbReference type="AlphaFoldDB" id="A0A017S100"/>
<evidence type="ECO:0000313" key="3">
    <source>
        <dbReference type="Proteomes" id="UP000019804"/>
    </source>
</evidence>
<proteinExistence type="predicted"/>
<gene>
    <name evidence="2" type="ORF">EURHEDRAFT_417252</name>
</gene>
<dbReference type="GeneID" id="63698274"/>
<feature type="region of interest" description="Disordered" evidence="1">
    <location>
        <begin position="97"/>
        <end position="132"/>
    </location>
</feature>
<evidence type="ECO:0000313" key="2">
    <source>
        <dbReference type="EMBL" id="EYE90597.1"/>
    </source>
</evidence>
<dbReference type="OrthoDB" id="5153521at2759"/>
<dbReference type="Proteomes" id="UP000019804">
    <property type="component" value="Unassembled WGS sequence"/>
</dbReference>
<dbReference type="EMBL" id="KK088456">
    <property type="protein sequence ID" value="EYE90597.1"/>
    <property type="molecule type" value="Genomic_DNA"/>
</dbReference>
<dbReference type="HOGENOM" id="CLU_107878_0_0_1"/>
<dbReference type="RefSeq" id="XP_040634287.1">
    <property type="nucleotide sequence ID" value="XM_040783150.1"/>
</dbReference>
<reference evidence="3" key="1">
    <citation type="journal article" date="2014" name="Nat. Commun.">
        <title>Genomic adaptations of the halophilic Dead Sea filamentous fungus Eurotium rubrum.</title>
        <authorList>
            <person name="Kis-Papo T."/>
            <person name="Weig A.R."/>
            <person name="Riley R."/>
            <person name="Persoh D."/>
            <person name="Salamov A."/>
            <person name="Sun H."/>
            <person name="Lipzen A."/>
            <person name="Wasser S.P."/>
            <person name="Rambold G."/>
            <person name="Grigoriev I.V."/>
            <person name="Nevo E."/>
        </authorList>
    </citation>
    <scope>NUCLEOTIDE SEQUENCE [LARGE SCALE GENOMIC DNA]</scope>
    <source>
        <strain evidence="3">CBS 135680</strain>
    </source>
</reference>
<evidence type="ECO:0000256" key="1">
    <source>
        <dbReference type="SAM" id="MobiDB-lite"/>
    </source>
</evidence>
<keyword evidence="3" id="KW-1185">Reference proteome</keyword>
<sequence>MASLSITGDFRRPGVEVKRYNDKKAKWAYGGRSARHLPRPTSFPTIERYIDLTARPALPGSHYAGMTRALKRDNQHNLNKLANGAKVAMRWETREVLDDDGQSSDSSADESITTNAIPGHVDTTALDDDGSPIPYEVSGQTILCDAVDKALERYETKETEKLVREYEVVSHDGEIGMGYPAEDEGFELVDYVHVHA</sequence>
<protein>
    <submittedName>
        <fullName evidence="2">Uncharacterized protein</fullName>
    </submittedName>
</protein>
<organism evidence="2 3">
    <name type="scientific">Aspergillus ruber (strain CBS 135680)</name>
    <dbReference type="NCBI Taxonomy" id="1388766"/>
    <lineage>
        <taxon>Eukaryota</taxon>
        <taxon>Fungi</taxon>
        <taxon>Dikarya</taxon>
        <taxon>Ascomycota</taxon>
        <taxon>Pezizomycotina</taxon>
        <taxon>Eurotiomycetes</taxon>
        <taxon>Eurotiomycetidae</taxon>
        <taxon>Eurotiales</taxon>
        <taxon>Aspergillaceae</taxon>
        <taxon>Aspergillus</taxon>
        <taxon>Aspergillus subgen. Aspergillus</taxon>
    </lineage>
</organism>
<name>A0A017S100_ASPRC</name>